<dbReference type="RefSeq" id="XP_002140168.1">
    <property type="nucleotide sequence ID" value="XM_002140132.1"/>
</dbReference>
<organism evidence="2 3">
    <name type="scientific">Cryptosporidium muris (strain RN66)</name>
    <dbReference type="NCBI Taxonomy" id="441375"/>
    <lineage>
        <taxon>Eukaryota</taxon>
        <taxon>Sar</taxon>
        <taxon>Alveolata</taxon>
        <taxon>Apicomplexa</taxon>
        <taxon>Conoidasida</taxon>
        <taxon>Coccidia</taxon>
        <taxon>Eucoccidiorida</taxon>
        <taxon>Eimeriorina</taxon>
        <taxon>Cryptosporidiidae</taxon>
        <taxon>Cryptosporidium</taxon>
    </lineage>
</organism>
<dbReference type="Proteomes" id="UP000001460">
    <property type="component" value="Unassembled WGS sequence"/>
</dbReference>
<gene>
    <name evidence="2" type="ORF">CMU_015660</name>
</gene>
<accession>B6ACG5</accession>
<proteinExistence type="predicted"/>
<feature type="chain" id="PRO_5002839977" evidence="1">
    <location>
        <begin position="22"/>
        <end position="1499"/>
    </location>
</feature>
<keyword evidence="3" id="KW-1185">Reference proteome</keyword>
<evidence type="ECO:0000313" key="3">
    <source>
        <dbReference type="Proteomes" id="UP000001460"/>
    </source>
</evidence>
<evidence type="ECO:0000313" key="2">
    <source>
        <dbReference type="EMBL" id="EEA05819.1"/>
    </source>
</evidence>
<dbReference type="EMBL" id="DS989728">
    <property type="protein sequence ID" value="EEA05819.1"/>
    <property type="molecule type" value="Genomic_DNA"/>
</dbReference>
<sequence>MFKKFIEYVVFLPVLLEHVLGQVSPGPYPTAKFSEYTSYFRQPYGFEIIEGSQGPDYFSEFYVFPQYPPLLTPCQYMYPLSILIGNTNTTKRFSVEFECNNSGLNNSLSLNSSYGTLNFNSSTLLEGACSYIASFLNMAHFSIFQTNSFTNITYLIPGSIIKHALSLIPSSNSILISSPGLEWLSNHYFGNSNINLPQYLNLAQSFDGTFSIPLLYKIYIPNDVLPDIITVGETSSRFYRDFFNLTITPGNSTSSKEDYNIIEWLPNTGYAGYLPSVFPVISIIPLLTYESWQATENNLVPWWGSSNIPLGISPLKIIPPSNLPSSDYDGCKSAFSFYYPSLIGQMSNSTKDSLSYLLNNSASSFYQRNTLQAMLFFNKIPYSMPGNIEGQLPNIILPYKMYLTNYIGGCYYNGTYPLVSTSGPGFTVASLCYKDSLNTVPFSYSPFYPPPLNYSGYLTQLNHMMGITTFVSQFIAYQIQGGAPQNVANSLNPISAKYPGFGVSHATIYSIYPIGPQLKVKSPFNVYYNEAINIEFSHYALGQPYIWRLYGRFGVPGSGMSCRSPRYIPNLQEMDNLLVEWLCYTTNVTISQQQAATELKKYITHDCIVKSEIIKTCNSTSSKFLKSWSLSIPSGSYNKQGVLLFVQNITDLNFPKSYNTYKNSGLWFRSASFPSNIYNESWVPRSFCSSIPLLPIVPVQNPQILKLNSVVLPWDHFQDSTYSAYISVNGNSTILAELSLTMNISLSSSTPVYIAAYALCQNIPTQPLAVIPSQVLLSEIQMYGSIIITTYIPPLGETLRTSIDCYINIFASFNQVYSSKIGTFSSFGEGVPYTPPNGVAFYSYYVSVDAPPIMGSLTLFEPNPGNVTLTDTVFLSIDKIIYPSSRQSGAFPTVGILASSTPTIVANSIVLLLGDSLQQIPQSIRLPAIVPAWYIFVRAQTFMNSGCSILCSSEVSDSLFFSHWCTSENSKAYLCPKQKIEMSNNDSDEVILDAIAVALSPMTFYSLTDAYQLYIGLISQPVKQSIVWNDYFELLYYQLLQNQNIPYALDFAASKLQLLFILNKILMVSIENPQLKIDTIFPLYILPNITLNSECTNNPGSKFLVLNTLDLLLTSNSPLGFTFEPSSLYMSTIFRGVESVANRFSFWNGPGQSLNYTGKTSGIKIGITTTSFYTANSILNVGSMKFQYISKIDLKNLNLVNSYFFQLYPQFYNPSVVSSNCSSSSFTLSTTLLANDYIKKSLINLASQIGNQYDKSTKKDHDSNTIEYSVPLGVYVGSSSLYLCSTDYHAFNTLQQVVFNLTIPTDNSLNLENLSCGALTQDGWSTNACRTMKSTQIRDNNQNVAFFECACNAITDYALIGIPTIINLNNQVFGPFNPFTPSINPPWNGFDGSLHNFAGNRTLVNELVNSSYSGFISIDSTTIGTSTTDIDKSLPLLNNKHGISGIYTQDGREEKELFAVEWGIHGMQSLYYWNNETQLSSNNKNYIVWGPTTNNETHT</sequence>
<dbReference type="OrthoDB" id="340098at2759"/>
<reference evidence="2" key="1">
    <citation type="submission" date="2008-06" db="EMBL/GenBank/DDBJ databases">
        <authorList>
            <person name="Lorenzi H."/>
            <person name="Inman J."/>
            <person name="Miller J."/>
            <person name="Schobel S."/>
            <person name="Amedeo P."/>
            <person name="Caler E.V."/>
            <person name="da Silva J."/>
        </authorList>
    </citation>
    <scope>NUCLEOTIDE SEQUENCE [LARGE SCALE GENOMIC DNA]</scope>
    <source>
        <strain evidence="2">RN66</strain>
    </source>
</reference>
<name>B6ACG5_CRYMR</name>
<keyword evidence="1" id="KW-0732">Signal</keyword>
<feature type="signal peptide" evidence="1">
    <location>
        <begin position="1"/>
        <end position="21"/>
    </location>
</feature>
<dbReference type="OMA" id="CYINIFA"/>
<dbReference type="GeneID" id="6995284"/>
<evidence type="ECO:0000256" key="1">
    <source>
        <dbReference type="SAM" id="SignalP"/>
    </source>
</evidence>
<protein>
    <submittedName>
        <fullName evidence="2">Uncharacterized protein</fullName>
    </submittedName>
</protein>
<dbReference type="VEuPathDB" id="CryptoDB:CMU_015660"/>